<accession>A0A6N1AKL9</accession>
<dbReference type="Gene3D" id="3.30.450.20">
    <property type="entry name" value="PAS domain"/>
    <property type="match status" value="1"/>
</dbReference>
<proteinExistence type="predicted"/>
<keyword evidence="3" id="KW-1185">Reference proteome</keyword>
<dbReference type="EMBL" id="CP054619">
    <property type="protein sequence ID" value="QKS51879.1"/>
    <property type="molecule type" value="Genomic_DNA"/>
</dbReference>
<name>A0A6N1AKL9_9PROT</name>
<evidence type="ECO:0000313" key="2">
    <source>
        <dbReference type="EMBL" id="QKS51879.1"/>
    </source>
</evidence>
<evidence type="ECO:0000256" key="1">
    <source>
        <dbReference type="SAM" id="Phobius"/>
    </source>
</evidence>
<organism evidence="2 3">
    <name type="scientific">Azospirillum oryzae</name>
    <dbReference type="NCBI Taxonomy" id="286727"/>
    <lineage>
        <taxon>Bacteria</taxon>
        <taxon>Pseudomonadati</taxon>
        <taxon>Pseudomonadota</taxon>
        <taxon>Alphaproteobacteria</taxon>
        <taxon>Rhodospirillales</taxon>
        <taxon>Azospirillaceae</taxon>
        <taxon>Azospirillum</taxon>
    </lineage>
</organism>
<protein>
    <recommendedName>
        <fullName evidence="4">HAMP domain-containing protein</fullName>
    </recommendedName>
</protein>
<evidence type="ECO:0008006" key="4">
    <source>
        <dbReference type="Google" id="ProtNLM"/>
    </source>
</evidence>
<keyword evidence="1" id="KW-0472">Membrane</keyword>
<gene>
    <name evidence="2" type="ORF">HUE56_15655</name>
</gene>
<feature type="transmembrane region" description="Helical" evidence="1">
    <location>
        <begin position="171"/>
        <end position="193"/>
    </location>
</feature>
<feature type="transmembrane region" description="Helical" evidence="1">
    <location>
        <begin position="6"/>
        <end position="29"/>
    </location>
</feature>
<dbReference type="AlphaFoldDB" id="A0A6N1AKL9"/>
<reference evidence="2 3" key="1">
    <citation type="submission" date="2020-06" db="EMBL/GenBank/DDBJ databases">
        <title>Complete genome of Azosprillum oryzae KACC14407.</title>
        <authorList>
            <person name="Kim M."/>
            <person name="Park Y.-J."/>
            <person name="Shin J.-H."/>
        </authorList>
    </citation>
    <scope>NUCLEOTIDE SEQUENCE [LARGE SCALE GENOMIC DNA]</scope>
    <source>
        <strain evidence="2 3">KACC 14407</strain>
    </source>
</reference>
<keyword evidence="1" id="KW-0812">Transmembrane</keyword>
<dbReference type="RefSeq" id="WP_149198453.1">
    <property type="nucleotide sequence ID" value="NZ_BSOV01000051.1"/>
</dbReference>
<dbReference type="KEGG" id="aoz:HUE56_15655"/>
<dbReference type="Proteomes" id="UP000509702">
    <property type="component" value="Chromosome"/>
</dbReference>
<keyword evidence="1" id="KW-1133">Transmembrane helix</keyword>
<sequence length="271" mass="27739">MGSGSFGARLAAFVAVAVFVAGLSAVVLWTREQARRLDEAVTSQVGFVLSEAKTSLETQLNLGLALGDLPQVDVLLARARAALPGIQSVAVLDEAGTILFSTNAVEVGEALPPRAASASDGPESDVSGFWSEERGAERVYGVGLATSFDTAAGSVLVRMPSGAMAEPMRHYALTLSIGAVLIVLPLALVGWLAGLGIAAGPRRSLAELAAALEGLGEGATAVAAPSAARIDTRSTAQALGLPAPAFADAVRRRLTILDEAEREVARLDELA</sequence>
<dbReference type="OrthoDB" id="7304341at2"/>
<evidence type="ECO:0000313" key="3">
    <source>
        <dbReference type="Proteomes" id="UP000509702"/>
    </source>
</evidence>